<accession>A0A7C9CL19</accession>
<reference evidence="2" key="2">
    <citation type="submission" date="2020-07" db="EMBL/GenBank/DDBJ databases">
        <authorList>
            <person name="Vera ALvarez R."/>
            <person name="Arias-Moreno D.M."/>
            <person name="Jimenez-Jacinto V."/>
            <person name="Jimenez-Bremont J.F."/>
            <person name="Swaminathan K."/>
            <person name="Moose S.P."/>
            <person name="Guerrero-Gonzalez M.L."/>
            <person name="Marino-Ramirez L."/>
            <person name="Landsman D."/>
            <person name="Rodriguez-Kessler M."/>
            <person name="Delgado-Sanchez P."/>
        </authorList>
    </citation>
    <scope>NUCLEOTIDE SEQUENCE</scope>
    <source>
        <tissue evidence="2">Cladode</tissue>
    </source>
</reference>
<dbReference type="AlphaFoldDB" id="A0A7C9CL19"/>
<dbReference type="EMBL" id="GISG01032170">
    <property type="protein sequence ID" value="MBA4620881.1"/>
    <property type="molecule type" value="Transcribed_RNA"/>
</dbReference>
<protein>
    <submittedName>
        <fullName evidence="2">Uncharacterized protein</fullName>
    </submittedName>
</protein>
<evidence type="ECO:0000256" key="1">
    <source>
        <dbReference type="SAM" id="SignalP"/>
    </source>
</evidence>
<reference evidence="2" key="1">
    <citation type="journal article" date="2013" name="J. Plant Res.">
        <title>Effect of fungi and light on seed germination of three Opuntia species from semiarid lands of central Mexico.</title>
        <authorList>
            <person name="Delgado-Sanchez P."/>
            <person name="Jimenez-Bremont J.F."/>
            <person name="Guerrero-Gonzalez Mde L."/>
            <person name="Flores J."/>
        </authorList>
    </citation>
    <scope>NUCLEOTIDE SEQUENCE</scope>
    <source>
        <tissue evidence="2">Cladode</tissue>
    </source>
</reference>
<feature type="chain" id="PRO_5027728658" evidence="1">
    <location>
        <begin position="22"/>
        <end position="126"/>
    </location>
</feature>
<evidence type="ECO:0000313" key="2">
    <source>
        <dbReference type="EMBL" id="MBA4620881.1"/>
    </source>
</evidence>
<keyword evidence="1" id="KW-0732">Signal</keyword>
<feature type="signal peptide" evidence="1">
    <location>
        <begin position="1"/>
        <end position="21"/>
    </location>
</feature>
<name>A0A7C9CL19_OPUST</name>
<sequence length="126" mass="14470">MGVILIKEVVILVHLCPLCQREFNTQKFIQTWAQIKGCLRHGILDINYQIGVRHHQHLRPIIHRHHRHHPVFCPHLRRLISSLMLIGCRLLEIPTGHIAGRHLTISNQLVVGISIVIGECGHIVRP</sequence>
<organism evidence="2">
    <name type="scientific">Opuntia streptacantha</name>
    <name type="common">Prickly pear cactus</name>
    <name type="synonym">Opuntia cardona</name>
    <dbReference type="NCBI Taxonomy" id="393608"/>
    <lineage>
        <taxon>Eukaryota</taxon>
        <taxon>Viridiplantae</taxon>
        <taxon>Streptophyta</taxon>
        <taxon>Embryophyta</taxon>
        <taxon>Tracheophyta</taxon>
        <taxon>Spermatophyta</taxon>
        <taxon>Magnoliopsida</taxon>
        <taxon>eudicotyledons</taxon>
        <taxon>Gunneridae</taxon>
        <taxon>Pentapetalae</taxon>
        <taxon>Caryophyllales</taxon>
        <taxon>Cactineae</taxon>
        <taxon>Cactaceae</taxon>
        <taxon>Opuntioideae</taxon>
        <taxon>Opuntia</taxon>
    </lineage>
</organism>
<proteinExistence type="predicted"/>